<dbReference type="RefSeq" id="WP_162386942.1">
    <property type="nucleotide sequence ID" value="NZ_CP045997.1"/>
</dbReference>
<reference evidence="1 2" key="1">
    <citation type="submission" date="2019-11" db="EMBL/GenBank/DDBJ databases">
        <title>Spirosoma endbachense sp. nov., isolated from a natural salt meadow.</title>
        <authorList>
            <person name="Rojas J."/>
            <person name="Ambika Manirajan B."/>
            <person name="Ratering S."/>
            <person name="Suarez C."/>
            <person name="Geissler-Plaum R."/>
            <person name="Schnell S."/>
        </authorList>
    </citation>
    <scope>NUCLEOTIDE SEQUENCE [LARGE SCALE GENOMIC DNA]</scope>
    <source>
        <strain evidence="1 2">I-24</strain>
    </source>
</reference>
<keyword evidence="2" id="KW-1185">Reference proteome</keyword>
<dbReference type="InterPro" id="IPR010430">
    <property type="entry name" value="DUF1028"/>
</dbReference>
<evidence type="ECO:0000313" key="1">
    <source>
        <dbReference type="EMBL" id="QHV96533.1"/>
    </source>
</evidence>
<name>A0A6P1VTX2_9BACT</name>
<dbReference type="PANTHER" id="PTHR39328:SF1">
    <property type="entry name" value="BLL2871 PROTEIN"/>
    <property type="match status" value="1"/>
</dbReference>
<sequence>MRFLIACVVLFLVPNWSWATWSIIIIDPKTGAIGMAGASCTYNCSGIGQLIPGQGAIIVQAMSNADARRKGVEMIQAGHTPQAIIQALRSPVFTPEEQQYAVVTLNHLAQPSTYTGSATNSYTGALTMKGVSIQGNTLASQDVLAAVMQAVVKGQNENLPIEEILMLALEAGSTAGGDRRCGEQRASCAFIRMAKPTDKRGRPTLFLEFFGQQRSGRNAVHLLRGKYEKWKARHRV</sequence>
<evidence type="ECO:0000313" key="2">
    <source>
        <dbReference type="Proteomes" id="UP000464577"/>
    </source>
</evidence>
<dbReference type="EMBL" id="CP045997">
    <property type="protein sequence ID" value="QHV96533.1"/>
    <property type="molecule type" value="Genomic_DNA"/>
</dbReference>
<dbReference type="PANTHER" id="PTHR39328">
    <property type="entry name" value="BLL2871 PROTEIN"/>
    <property type="match status" value="1"/>
</dbReference>
<dbReference type="SUPFAM" id="SSF56235">
    <property type="entry name" value="N-terminal nucleophile aminohydrolases (Ntn hydrolases)"/>
    <property type="match status" value="1"/>
</dbReference>
<dbReference type="Gene3D" id="3.60.20.10">
    <property type="entry name" value="Glutamine Phosphoribosylpyrophosphate, subunit 1, domain 1"/>
    <property type="match status" value="1"/>
</dbReference>
<dbReference type="Proteomes" id="UP000464577">
    <property type="component" value="Chromosome"/>
</dbReference>
<protein>
    <submittedName>
        <fullName evidence="1">DUF1028 domain-containing protein</fullName>
    </submittedName>
</protein>
<proteinExistence type="predicted"/>
<dbReference type="KEGG" id="senf:GJR95_16595"/>
<dbReference type="Pfam" id="PF06267">
    <property type="entry name" value="DUF1028"/>
    <property type="match status" value="1"/>
</dbReference>
<accession>A0A6P1VTX2</accession>
<dbReference type="InterPro" id="IPR029055">
    <property type="entry name" value="Ntn_hydrolases_N"/>
</dbReference>
<organism evidence="1 2">
    <name type="scientific">Spirosoma endbachense</name>
    <dbReference type="NCBI Taxonomy" id="2666025"/>
    <lineage>
        <taxon>Bacteria</taxon>
        <taxon>Pseudomonadati</taxon>
        <taxon>Bacteroidota</taxon>
        <taxon>Cytophagia</taxon>
        <taxon>Cytophagales</taxon>
        <taxon>Cytophagaceae</taxon>
        <taxon>Spirosoma</taxon>
    </lineage>
</organism>
<gene>
    <name evidence="1" type="ORF">GJR95_16595</name>
</gene>
<dbReference type="AlphaFoldDB" id="A0A6P1VTX2"/>